<dbReference type="Proteomes" id="UP000046395">
    <property type="component" value="Unassembled WGS sequence"/>
</dbReference>
<dbReference type="PANTHER" id="PTHR47331">
    <property type="entry name" value="PHD-TYPE DOMAIN-CONTAINING PROTEIN"/>
    <property type="match status" value="1"/>
</dbReference>
<evidence type="ECO:0000259" key="3">
    <source>
        <dbReference type="PROSITE" id="PS50158"/>
    </source>
</evidence>
<dbReference type="PROSITE" id="PS50158">
    <property type="entry name" value="ZF_CCHC"/>
    <property type="match status" value="1"/>
</dbReference>
<keyword evidence="2" id="KW-0175">Coiled coil</keyword>
<feature type="domain" description="CCHC-type" evidence="3">
    <location>
        <begin position="319"/>
        <end position="334"/>
    </location>
</feature>
<accession>A0A5S6Q2A8</accession>
<dbReference type="InterPro" id="IPR001878">
    <property type="entry name" value="Znf_CCHC"/>
</dbReference>
<dbReference type="STRING" id="70415.A0A5S6Q2A8"/>
<evidence type="ECO:0000256" key="2">
    <source>
        <dbReference type="SAM" id="Coils"/>
    </source>
</evidence>
<sequence>MATSKISVDAEGLRKRRSGLRSRIERLLENVKRFVNEGQAAVAQETLELVDTLLMDYRNVQAEFELCLTDQDLREQGIQACVDVELAVVKAKAMVKATKPKDQTAVAVTPVLSGPNLPEWQLPKFSVIQTLKERFGREEIIVEGHVLALLQMSRADPDQAEIRRLYYNLNRHLRALSSMGKGITNGLTVDDIFLASFKRLLPCASRKRWEQRTRTCADEKANTSMFLSFLHEEMDVQEAAAEAQTATTKQFKGHSWSVKSGASKKGERNASAAALHATVESRRRACRYCKKDHDLLECSRFLNSSPKERWKTVNGHGACYCCLKIGHLARDCKRRSMCKEAACDKFHHELLHIPPKAVTALSPTRPSQSTNDLHEAVVQVGFSSMRSKERVFLQTAQGILKGGDDGRSTVMVLFDVGSQRSFIRKDIAESLRLEGHNERVIISTLGAQLSKTGRHKCVTFKLCSKSGGKETVVSALCIDRICSALESNPPLEADWTHLHGVTLGDSFPRGPATVDVLIGADYYHDFLRPGELRGQVGQPIAVPSTLGWIVCGKSQGNTRVGEIHGMHATIEEPLNEQLRMFWEIESLGVQRNGACENIQGDAREPQCAVTFDGQRYSVSLPWRTEEITLPNNYHVALQRLKQTEERLSRDASLKSAYCAEMDRYIKNGWVEKAVQMGLNGRTW</sequence>
<organism evidence="4 5">
    <name type="scientific">Trichuris muris</name>
    <name type="common">Mouse whipworm</name>
    <dbReference type="NCBI Taxonomy" id="70415"/>
    <lineage>
        <taxon>Eukaryota</taxon>
        <taxon>Metazoa</taxon>
        <taxon>Ecdysozoa</taxon>
        <taxon>Nematoda</taxon>
        <taxon>Enoplea</taxon>
        <taxon>Dorylaimia</taxon>
        <taxon>Trichinellida</taxon>
        <taxon>Trichuridae</taxon>
        <taxon>Trichuris</taxon>
    </lineage>
</organism>
<proteinExistence type="predicted"/>
<dbReference type="GO" id="GO:0003676">
    <property type="term" value="F:nucleic acid binding"/>
    <property type="evidence" value="ECO:0007669"/>
    <property type="project" value="InterPro"/>
</dbReference>
<dbReference type="PANTHER" id="PTHR47331:SF4">
    <property type="entry name" value="PEPTIDASE S1 DOMAIN-CONTAINING PROTEIN"/>
    <property type="match status" value="1"/>
</dbReference>
<keyword evidence="1" id="KW-0863">Zinc-finger</keyword>
<dbReference type="AlphaFoldDB" id="A0A5S6Q2A8"/>
<protein>
    <submittedName>
        <fullName evidence="5">CCHC-type domain-containing protein</fullName>
    </submittedName>
</protein>
<dbReference type="InterPro" id="IPR021109">
    <property type="entry name" value="Peptidase_aspartic_dom_sf"/>
</dbReference>
<dbReference type="Pfam" id="PF05585">
    <property type="entry name" value="DUF1758"/>
    <property type="match status" value="1"/>
</dbReference>
<keyword evidence="1" id="KW-0479">Metal-binding</keyword>
<keyword evidence="4" id="KW-1185">Reference proteome</keyword>
<evidence type="ECO:0000256" key="1">
    <source>
        <dbReference type="PROSITE-ProRule" id="PRU00047"/>
    </source>
</evidence>
<feature type="coiled-coil region" evidence="2">
    <location>
        <begin position="10"/>
        <end position="37"/>
    </location>
</feature>
<evidence type="ECO:0000313" key="4">
    <source>
        <dbReference type="Proteomes" id="UP000046395"/>
    </source>
</evidence>
<keyword evidence="1" id="KW-0862">Zinc</keyword>
<dbReference type="GO" id="GO:0008270">
    <property type="term" value="F:zinc ion binding"/>
    <property type="evidence" value="ECO:0007669"/>
    <property type="project" value="UniProtKB-KW"/>
</dbReference>
<dbReference type="WBParaSite" id="TMUE_0000001082.1">
    <property type="protein sequence ID" value="TMUE_0000001082.1"/>
    <property type="gene ID" value="WBGene00296997"/>
</dbReference>
<name>A0A5S6Q2A8_TRIMR</name>
<dbReference type="InterPro" id="IPR008737">
    <property type="entry name" value="DUF1758"/>
</dbReference>
<reference evidence="5" key="1">
    <citation type="submission" date="2019-12" db="UniProtKB">
        <authorList>
            <consortium name="WormBaseParasite"/>
        </authorList>
    </citation>
    <scope>IDENTIFICATION</scope>
</reference>
<dbReference type="Gene3D" id="2.40.70.10">
    <property type="entry name" value="Acid Proteases"/>
    <property type="match status" value="1"/>
</dbReference>
<evidence type="ECO:0000313" key="5">
    <source>
        <dbReference type="WBParaSite" id="TMUE_0000001082.1"/>
    </source>
</evidence>